<evidence type="ECO:0000256" key="3">
    <source>
        <dbReference type="ARBA" id="ARBA00023002"/>
    </source>
</evidence>
<accession>A0AAP8EYG0</accession>
<proteinExistence type="inferred from homology"/>
<evidence type="ECO:0000259" key="6">
    <source>
        <dbReference type="Pfam" id="PF02668"/>
    </source>
</evidence>
<dbReference type="SUPFAM" id="SSF51197">
    <property type="entry name" value="Clavaminate synthase-like"/>
    <property type="match status" value="1"/>
</dbReference>
<gene>
    <name evidence="7" type="ORF">COF62_29355</name>
</gene>
<dbReference type="EMBL" id="NUSY01000057">
    <property type="protein sequence ID" value="PHE05829.1"/>
    <property type="molecule type" value="Genomic_DNA"/>
</dbReference>
<keyword evidence="4 5" id="KW-0408">Iron</keyword>
<feature type="domain" description="TauD/TfdA-like" evidence="6">
    <location>
        <begin position="141"/>
        <end position="322"/>
    </location>
</feature>
<dbReference type="InterPro" id="IPR014503">
    <property type="entry name" value="Clavaminate_syn-like"/>
</dbReference>
<comment type="similarity">
    <text evidence="1">Belongs to the clavaminate synthase family.</text>
</comment>
<reference evidence="7 8" key="1">
    <citation type="submission" date="2017-09" db="EMBL/GenBank/DDBJ databases">
        <title>Large-scale bioinformatics analysis of Bacillus genomes uncovers conserved roles of natural products in bacterial physiology.</title>
        <authorList>
            <consortium name="Agbiome Team Llc"/>
            <person name="Bleich R.M."/>
            <person name="Grubbs K.J."/>
            <person name="Santa Maria K.C."/>
            <person name="Allen S.E."/>
            <person name="Farag S."/>
            <person name="Shank E.A."/>
            <person name="Bowers A."/>
        </authorList>
    </citation>
    <scope>NUCLEOTIDE SEQUENCE [LARGE SCALE GENOMIC DNA]</scope>
    <source>
        <strain evidence="7 8">AFS042148</strain>
    </source>
</reference>
<dbReference type="RefSeq" id="WP_097859712.1">
    <property type="nucleotide sequence ID" value="NZ_JARMQX010000002.1"/>
</dbReference>
<dbReference type="InterPro" id="IPR053447">
    <property type="entry name" value="Alpha-KG_dependent_hydroxylase"/>
</dbReference>
<feature type="binding site" evidence="5">
    <location>
        <position position="147"/>
    </location>
    <ligand>
        <name>Fe cation</name>
        <dbReference type="ChEBI" id="CHEBI:24875"/>
    </ligand>
</feature>
<dbReference type="GO" id="GO:0016491">
    <property type="term" value="F:oxidoreductase activity"/>
    <property type="evidence" value="ECO:0007669"/>
    <property type="project" value="UniProtKB-KW"/>
</dbReference>
<evidence type="ECO:0000313" key="7">
    <source>
        <dbReference type="EMBL" id="PHE05829.1"/>
    </source>
</evidence>
<keyword evidence="3" id="KW-0560">Oxidoreductase</keyword>
<dbReference type="Proteomes" id="UP000224044">
    <property type="component" value="Unassembled WGS sequence"/>
</dbReference>
<dbReference type="PIRSF" id="PIRSF019543">
    <property type="entry name" value="Clavaminate_syn"/>
    <property type="match status" value="1"/>
</dbReference>
<dbReference type="NCBIfam" id="NF041363">
    <property type="entry name" value="GntD_guanitoxin"/>
    <property type="match status" value="1"/>
</dbReference>
<keyword evidence="2 5" id="KW-0479">Metal-binding</keyword>
<dbReference type="AlphaFoldDB" id="A0AAP8EYG0"/>
<organism evidence="7 8">
    <name type="scientific">Bacillus toyonensis</name>
    <dbReference type="NCBI Taxonomy" id="155322"/>
    <lineage>
        <taxon>Bacteria</taxon>
        <taxon>Bacillati</taxon>
        <taxon>Bacillota</taxon>
        <taxon>Bacilli</taxon>
        <taxon>Bacillales</taxon>
        <taxon>Bacillaceae</taxon>
        <taxon>Bacillus</taxon>
        <taxon>Bacillus cereus group</taxon>
    </lineage>
</organism>
<dbReference type="InterPro" id="IPR003819">
    <property type="entry name" value="TauD/TfdA-like"/>
</dbReference>
<dbReference type="GO" id="GO:0005506">
    <property type="term" value="F:iron ion binding"/>
    <property type="evidence" value="ECO:0007669"/>
    <property type="project" value="InterPro"/>
</dbReference>
<evidence type="ECO:0000256" key="5">
    <source>
        <dbReference type="PIRSR" id="PIRSR019543-2"/>
    </source>
</evidence>
<evidence type="ECO:0000313" key="8">
    <source>
        <dbReference type="Proteomes" id="UP000224044"/>
    </source>
</evidence>
<feature type="binding site" evidence="5">
    <location>
        <position position="149"/>
    </location>
    <ligand>
        <name>Fe cation</name>
        <dbReference type="ChEBI" id="CHEBI:24875"/>
    </ligand>
</feature>
<name>A0AAP8EYG0_9BACI</name>
<comment type="caution">
    <text evidence="7">The sequence shown here is derived from an EMBL/GenBank/DDBJ whole genome shotgun (WGS) entry which is preliminary data.</text>
</comment>
<dbReference type="Pfam" id="PF02668">
    <property type="entry name" value="TauD"/>
    <property type="match status" value="1"/>
</dbReference>
<sequence>MHSIELTSEEIKSIMKIVNDLSSKYPSVEDEDFLLEASIYAQELPRRLRSEVNRFRLLETGKGIFLIKGFPINDIELGQTPSHWENKPDKSPTIQQDIYFYLCSCLLADPIAWATQQEGYVMHDILPVKGYELEQLGAGSEVLLTWHTEDAFHPYRTDYLGLMCLRNPDNVETTYASIDNLELDEATKEKLFERKYVIRPDESHLEKNRGEIRKEIPVSEEVLRRSYDRINKLNTSPEKVSILFGDPKNPYLRLDPYFMDDVLDDIEANNAFNEIVKQVDEKIAGYSIQPGEIIFLDNYKVVHGRNPFKARFDGTDRWLKRLNITRDIRKSRDFRISPENRVIF</sequence>
<protein>
    <submittedName>
        <fullName evidence="7">Arginine beta-hydroxylase, Fe(II)/alpha-ketoglutarate-dependent</fullName>
    </submittedName>
</protein>
<evidence type="ECO:0000256" key="4">
    <source>
        <dbReference type="ARBA" id="ARBA00023004"/>
    </source>
</evidence>
<dbReference type="Gene3D" id="3.60.130.10">
    <property type="entry name" value="Clavaminate synthase-like"/>
    <property type="match status" value="1"/>
</dbReference>
<evidence type="ECO:0000256" key="2">
    <source>
        <dbReference type="ARBA" id="ARBA00022723"/>
    </source>
</evidence>
<evidence type="ECO:0000256" key="1">
    <source>
        <dbReference type="ARBA" id="ARBA00008425"/>
    </source>
</evidence>
<dbReference type="InterPro" id="IPR042098">
    <property type="entry name" value="TauD-like_sf"/>
</dbReference>